<feature type="domain" description="Protein kinase" evidence="8">
    <location>
        <begin position="402"/>
        <end position="682"/>
    </location>
</feature>
<dbReference type="CDD" id="cd00054">
    <property type="entry name" value="EGF_CA"/>
    <property type="match status" value="1"/>
</dbReference>
<dbReference type="FunFam" id="1.10.510.10:FF:000084">
    <property type="entry name" value="Wall-associated receptor kinase 2"/>
    <property type="match status" value="1"/>
</dbReference>
<evidence type="ECO:0000256" key="6">
    <source>
        <dbReference type="ARBA" id="ARBA00023157"/>
    </source>
</evidence>
<dbReference type="InterPro" id="IPR018097">
    <property type="entry name" value="EGF_Ca-bd_CS"/>
</dbReference>
<keyword evidence="3 7" id="KW-0547">Nucleotide-binding</keyword>
<dbReference type="CDD" id="cd14066">
    <property type="entry name" value="STKc_IRAK"/>
    <property type="match status" value="1"/>
</dbReference>
<dbReference type="Pfam" id="PF00069">
    <property type="entry name" value="Pkinase"/>
    <property type="match status" value="1"/>
</dbReference>
<dbReference type="PROSITE" id="PS01187">
    <property type="entry name" value="EGF_CA"/>
    <property type="match status" value="1"/>
</dbReference>
<dbReference type="EMBL" id="JAAALK010000287">
    <property type="protein sequence ID" value="KAG8057088.1"/>
    <property type="molecule type" value="Genomic_DNA"/>
</dbReference>
<organism evidence="9 10">
    <name type="scientific">Zizania palustris</name>
    <name type="common">Northern wild rice</name>
    <dbReference type="NCBI Taxonomy" id="103762"/>
    <lineage>
        <taxon>Eukaryota</taxon>
        <taxon>Viridiplantae</taxon>
        <taxon>Streptophyta</taxon>
        <taxon>Embryophyta</taxon>
        <taxon>Tracheophyta</taxon>
        <taxon>Spermatophyta</taxon>
        <taxon>Magnoliopsida</taxon>
        <taxon>Liliopsida</taxon>
        <taxon>Poales</taxon>
        <taxon>Poaceae</taxon>
        <taxon>BOP clade</taxon>
        <taxon>Oryzoideae</taxon>
        <taxon>Oryzeae</taxon>
        <taxon>Zizaniinae</taxon>
        <taxon>Zizania</taxon>
    </lineage>
</organism>
<evidence type="ECO:0000256" key="2">
    <source>
        <dbReference type="ARBA" id="ARBA00022679"/>
    </source>
</evidence>
<evidence type="ECO:0000256" key="1">
    <source>
        <dbReference type="ARBA" id="ARBA00022527"/>
    </source>
</evidence>
<dbReference type="InterPro" id="IPR045274">
    <property type="entry name" value="WAK-like"/>
</dbReference>
<dbReference type="PROSITE" id="PS00108">
    <property type="entry name" value="PROTEIN_KINASE_ST"/>
    <property type="match status" value="1"/>
</dbReference>
<keyword evidence="1" id="KW-0723">Serine/threonine-protein kinase</keyword>
<dbReference type="InterPro" id="IPR000742">
    <property type="entry name" value="EGF"/>
</dbReference>
<evidence type="ECO:0000313" key="10">
    <source>
        <dbReference type="Proteomes" id="UP000729402"/>
    </source>
</evidence>
<evidence type="ECO:0000313" key="9">
    <source>
        <dbReference type="EMBL" id="KAG8057088.1"/>
    </source>
</evidence>
<keyword evidence="5 7" id="KW-0067">ATP-binding</keyword>
<name>A0A8J5RT94_ZIZPA</name>
<dbReference type="FunFam" id="3.30.200.20:FF:000459">
    <property type="entry name" value="Wall-associated receptor kinase-like 8"/>
    <property type="match status" value="1"/>
</dbReference>
<dbReference type="InterPro" id="IPR017441">
    <property type="entry name" value="Protein_kinase_ATP_BS"/>
</dbReference>
<dbReference type="InterPro" id="IPR000719">
    <property type="entry name" value="Prot_kinase_dom"/>
</dbReference>
<dbReference type="GO" id="GO:0005509">
    <property type="term" value="F:calcium ion binding"/>
    <property type="evidence" value="ECO:0007669"/>
    <property type="project" value="InterPro"/>
</dbReference>
<keyword evidence="10" id="KW-1185">Reference proteome</keyword>
<keyword evidence="2" id="KW-0808">Transferase</keyword>
<feature type="binding site" evidence="7">
    <location>
        <position position="430"/>
    </location>
    <ligand>
        <name>ATP</name>
        <dbReference type="ChEBI" id="CHEBI:30616"/>
    </ligand>
</feature>
<reference evidence="9" key="2">
    <citation type="submission" date="2021-02" db="EMBL/GenBank/DDBJ databases">
        <authorList>
            <person name="Kimball J.A."/>
            <person name="Haas M.W."/>
            <person name="Macchietto M."/>
            <person name="Kono T."/>
            <person name="Duquette J."/>
            <person name="Shao M."/>
        </authorList>
    </citation>
    <scope>NUCLEOTIDE SEQUENCE</scope>
    <source>
        <tissue evidence="9">Fresh leaf tissue</tissue>
    </source>
</reference>
<dbReference type="SMART" id="SM00179">
    <property type="entry name" value="EGF_CA"/>
    <property type="match status" value="2"/>
</dbReference>
<accession>A0A8J5RT94</accession>
<dbReference type="PROSITE" id="PS50011">
    <property type="entry name" value="PROTEIN_KINASE_DOM"/>
    <property type="match status" value="1"/>
</dbReference>
<dbReference type="PANTHER" id="PTHR27005">
    <property type="entry name" value="WALL-ASSOCIATED RECEPTOR KINASE-LIKE 21"/>
    <property type="match status" value="1"/>
</dbReference>
<dbReference type="SMART" id="SM00181">
    <property type="entry name" value="EGF"/>
    <property type="match status" value="2"/>
</dbReference>
<dbReference type="OrthoDB" id="4062651at2759"/>
<keyword evidence="6" id="KW-1015">Disulfide bond</keyword>
<dbReference type="GO" id="GO:0004674">
    <property type="term" value="F:protein serine/threonine kinase activity"/>
    <property type="evidence" value="ECO:0007669"/>
    <property type="project" value="UniProtKB-KW"/>
</dbReference>
<sequence>MPATAADALAGRRPAGCLSKCGDVDIPFPFGIGHECALQTQETSKYDFKIDCLSAHDGTRRPFFRGNEVTKISVEEGKAWMNMNMSTYCYDSASGTMKGRRASADFSDSPYWISEDNKVVVIGCQTFAYMEINFVVTGCSLTCDRGFIPTNGKCSGSGCCQLDFPKGTWYYSTYFSENYNTSQIWKSSPCSYVAVIESTAFNFNTTYVNSTIFYDTYRGATPVMLDWIVTIDTCDKAKRNSTSYTCISENSNCVDEPKGGYRCKCSDGYRGNPYIQDGCKDIDECLDNSTYPCMGICKNTMGNYTCSCNQGSHMVNNGICVPNQKSAFPAKHVIGGSTGLVVLVIAITSACFIQERRKLQHIKQKYFRQHGGLLLFEEMRSKQGVAFKIFSEKELQQATNKFDEKQVLGKGGNGIVYKGLLKDNIEVAVKRCMTMDDQKKKEFGKEMLILSQINHKNIVKLLGCCLEVEVPMLVYEFIPNRTLFHLIHGNHGRCISLHTRLRIAQESAEALAYLHSCASPLIFHGDVKSSNILLDANLSAKVSDFGASILAPTDEAKFVTLVQGTCGYLDPEYMQTCQLTDKSDVYSFGVVLLELLTRKKPINLAASDHEKTLIMRFITARNENKLEDIFDFQIKNINNLKFLQDVAELAIQCLEMSGVDRPSMKEVQEKLDTFRKIMQSWMPQNMEEFENFLGEMPMVNSQVISTGNFSTDDSVVTALVSGR</sequence>
<evidence type="ECO:0000256" key="4">
    <source>
        <dbReference type="ARBA" id="ARBA00022777"/>
    </source>
</evidence>
<dbReference type="GO" id="GO:0005524">
    <property type="term" value="F:ATP binding"/>
    <property type="evidence" value="ECO:0007669"/>
    <property type="project" value="UniProtKB-UniRule"/>
</dbReference>
<dbReference type="AlphaFoldDB" id="A0A8J5RT94"/>
<evidence type="ECO:0000256" key="5">
    <source>
        <dbReference type="ARBA" id="ARBA00022840"/>
    </source>
</evidence>
<keyword evidence="4" id="KW-0418">Kinase</keyword>
<dbReference type="GO" id="GO:0007166">
    <property type="term" value="P:cell surface receptor signaling pathway"/>
    <property type="evidence" value="ECO:0007669"/>
    <property type="project" value="InterPro"/>
</dbReference>
<evidence type="ECO:0000256" key="3">
    <source>
        <dbReference type="ARBA" id="ARBA00022741"/>
    </source>
</evidence>
<gene>
    <name evidence="9" type="ORF">GUJ93_ZPchr0002g23940</name>
</gene>
<dbReference type="PROSITE" id="PS00107">
    <property type="entry name" value="PROTEIN_KINASE_ATP"/>
    <property type="match status" value="1"/>
</dbReference>
<comment type="caution">
    <text evidence="9">The sequence shown here is derived from an EMBL/GenBank/DDBJ whole genome shotgun (WGS) entry which is preliminary data.</text>
</comment>
<dbReference type="InterPro" id="IPR008271">
    <property type="entry name" value="Ser/Thr_kinase_AS"/>
</dbReference>
<reference evidence="9" key="1">
    <citation type="journal article" date="2021" name="bioRxiv">
        <title>Whole Genome Assembly and Annotation of Northern Wild Rice, Zizania palustris L., Supports a Whole Genome Duplication in the Zizania Genus.</title>
        <authorList>
            <person name="Haas M."/>
            <person name="Kono T."/>
            <person name="Macchietto M."/>
            <person name="Millas R."/>
            <person name="McGilp L."/>
            <person name="Shao M."/>
            <person name="Duquette J."/>
            <person name="Hirsch C.N."/>
            <person name="Kimball J."/>
        </authorList>
    </citation>
    <scope>NUCLEOTIDE SEQUENCE</scope>
    <source>
        <tissue evidence="9">Fresh leaf tissue</tissue>
    </source>
</reference>
<dbReference type="Proteomes" id="UP000729402">
    <property type="component" value="Unassembled WGS sequence"/>
</dbReference>
<dbReference type="PANTHER" id="PTHR27005:SF479">
    <property type="entry name" value="OS06G0706600 PROTEIN"/>
    <property type="match status" value="1"/>
</dbReference>
<evidence type="ECO:0000259" key="8">
    <source>
        <dbReference type="PROSITE" id="PS50011"/>
    </source>
</evidence>
<dbReference type="GO" id="GO:0005886">
    <property type="term" value="C:plasma membrane"/>
    <property type="evidence" value="ECO:0007669"/>
    <property type="project" value="TreeGrafter"/>
</dbReference>
<protein>
    <recommendedName>
        <fullName evidence="8">Protein kinase domain-containing protein</fullName>
    </recommendedName>
</protein>
<dbReference type="SMART" id="SM00220">
    <property type="entry name" value="S_TKc"/>
    <property type="match status" value="1"/>
</dbReference>
<dbReference type="InterPro" id="IPR001881">
    <property type="entry name" value="EGF-like_Ca-bd_dom"/>
</dbReference>
<evidence type="ECO:0000256" key="7">
    <source>
        <dbReference type="PROSITE-ProRule" id="PRU10141"/>
    </source>
</evidence>
<proteinExistence type="predicted"/>